<dbReference type="AlphaFoldDB" id="A0AAV9ILM5"/>
<gene>
    <name evidence="1" type="ORF">GAYE_SCF51G6108</name>
</gene>
<accession>A0AAV9ILM5</accession>
<comment type="caution">
    <text evidence="1">The sequence shown here is derived from an EMBL/GenBank/DDBJ whole genome shotgun (WGS) entry which is preliminary data.</text>
</comment>
<proteinExistence type="predicted"/>
<keyword evidence="2" id="KW-1185">Reference proteome</keyword>
<organism evidence="1 2">
    <name type="scientific">Galdieria yellowstonensis</name>
    <dbReference type="NCBI Taxonomy" id="3028027"/>
    <lineage>
        <taxon>Eukaryota</taxon>
        <taxon>Rhodophyta</taxon>
        <taxon>Bangiophyceae</taxon>
        <taxon>Galdieriales</taxon>
        <taxon>Galdieriaceae</taxon>
        <taxon>Galdieria</taxon>
    </lineage>
</organism>
<evidence type="ECO:0000313" key="1">
    <source>
        <dbReference type="EMBL" id="KAK4528173.1"/>
    </source>
</evidence>
<dbReference type="Proteomes" id="UP001300502">
    <property type="component" value="Unassembled WGS sequence"/>
</dbReference>
<evidence type="ECO:0000313" key="2">
    <source>
        <dbReference type="Proteomes" id="UP001300502"/>
    </source>
</evidence>
<reference evidence="1 2" key="1">
    <citation type="submission" date="2022-07" db="EMBL/GenBank/DDBJ databases">
        <title>Genome-wide signatures of adaptation to extreme environments.</title>
        <authorList>
            <person name="Cho C.H."/>
            <person name="Yoon H.S."/>
        </authorList>
    </citation>
    <scope>NUCLEOTIDE SEQUENCE [LARGE SCALE GENOMIC DNA]</scope>
    <source>
        <strain evidence="1 2">108.79 E11</strain>
    </source>
</reference>
<sequence length="85" mass="9713">MDLRLYRAIHQLHAKRLSLGLNQTFGTVVGVHTKHTGVCFTVLYTELSVPSVESVIAERRARVWAKGPSTWVKNTKAWLRRKLEV</sequence>
<protein>
    <submittedName>
        <fullName evidence="1">Uncharacterized protein</fullName>
    </submittedName>
</protein>
<name>A0AAV9ILM5_9RHOD</name>
<dbReference type="EMBL" id="JANCYU010000060">
    <property type="protein sequence ID" value="KAK4528173.1"/>
    <property type="molecule type" value="Genomic_DNA"/>
</dbReference>